<keyword evidence="12 13" id="KW-0807">Transducer</keyword>
<keyword evidence="7 13" id="KW-0297">G-protein coupled receptor</keyword>
<dbReference type="InterPro" id="IPR050939">
    <property type="entry name" value="Olfactory_GPCR1"/>
</dbReference>
<dbReference type="PANTHER" id="PTHR24242">
    <property type="entry name" value="G-PROTEIN COUPLED RECEPTOR"/>
    <property type="match status" value="1"/>
</dbReference>
<sequence length="317" mass="35160">MNDMPGTNQTSITTFFLLSFKHLCQLQFLLFLVFLIIYIVTVTGNILILVLVVTDECLHTPMYFFLANLSFLETFYSSVVTPRILSDCLSEDGSISLGGCITQLFFYTSMAGVECFLLAIMAFDRYLAICKPLHYTIIMNFRVCLQLAVVSWISGILVSALSVGTVSKLYFCGPNQMDQFVCDMEELMKLSCKKSTLAKMTVFVACSIATLVPFVFIIISYGCILSAILKIASSAGRQKAFSTCAAHLTVVSLYYGTIIILYVIPKAGQSPEFHKGLSVVYTVVTPMLNPIVYSLRNKEVRGAFNKLVSSSFKNRIS</sequence>
<evidence type="ECO:0000256" key="10">
    <source>
        <dbReference type="ARBA" id="ARBA00023170"/>
    </source>
</evidence>
<dbReference type="InterPro" id="IPR000725">
    <property type="entry name" value="Olfact_rcpt"/>
</dbReference>
<evidence type="ECO:0000256" key="6">
    <source>
        <dbReference type="ARBA" id="ARBA00022989"/>
    </source>
</evidence>
<dbReference type="Pfam" id="PF13853">
    <property type="entry name" value="7tm_4"/>
    <property type="match status" value="1"/>
</dbReference>
<feature type="transmembrane region" description="Helical" evidence="14">
    <location>
        <begin position="202"/>
        <end position="228"/>
    </location>
</feature>
<keyword evidence="5 14" id="KW-0552">Olfaction</keyword>
<dbReference type="GeneID" id="107120082"/>
<keyword evidence="3 14" id="KW-0716">Sensory transduction</keyword>
<evidence type="ECO:0000256" key="11">
    <source>
        <dbReference type="ARBA" id="ARBA00023180"/>
    </source>
</evidence>
<keyword evidence="9" id="KW-1015">Disulfide bond</keyword>
<reference evidence="17" key="1">
    <citation type="submission" date="2025-08" db="UniProtKB">
        <authorList>
            <consortium name="RefSeq"/>
        </authorList>
    </citation>
    <scope>IDENTIFICATION</scope>
</reference>
<dbReference type="CDD" id="cd15911">
    <property type="entry name" value="7tmA_OR11A-like"/>
    <property type="match status" value="1"/>
</dbReference>
<evidence type="ECO:0000313" key="16">
    <source>
        <dbReference type="Proteomes" id="UP000694871"/>
    </source>
</evidence>
<feature type="transmembrane region" description="Helical" evidence="14">
    <location>
        <begin position="104"/>
        <end position="123"/>
    </location>
</feature>
<keyword evidence="4 13" id="KW-0812">Transmembrane</keyword>
<dbReference type="PRINTS" id="PR00237">
    <property type="entry name" value="GPCRRHODOPSN"/>
</dbReference>
<keyword evidence="2 14" id="KW-1003">Cell membrane</keyword>
<organism evidence="16 17">
    <name type="scientific">Gekko japonicus</name>
    <name type="common">Schlegel's Japanese gecko</name>
    <dbReference type="NCBI Taxonomy" id="146911"/>
    <lineage>
        <taxon>Eukaryota</taxon>
        <taxon>Metazoa</taxon>
        <taxon>Chordata</taxon>
        <taxon>Craniata</taxon>
        <taxon>Vertebrata</taxon>
        <taxon>Euteleostomi</taxon>
        <taxon>Lepidosauria</taxon>
        <taxon>Squamata</taxon>
        <taxon>Bifurcata</taxon>
        <taxon>Gekkota</taxon>
        <taxon>Gekkonidae</taxon>
        <taxon>Gekkoninae</taxon>
        <taxon>Gekko</taxon>
    </lineage>
</organism>
<gene>
    <name evidence="17" type="primary">LOC107120082</name>
</gene>
<evidence type="ECO:0000256" key="5">
    <source>
        <dbReference type="ARBA" id="ARBA00022725"/>
    </source>
</evidence>
<dbReference type="PROSITE" id="PS00237">
    <property type="entry name" value="G_PROTEIN_RECEP_F1_1"/>
    <property type="match status" value="1"/>
</dbReference>
<evidence type="ECO:0000256" key="2">
    <source>
        <dbReference type="ARBA" id="ARBA00022475"/>
    </source>
</evidence>
<keyword evidence="11" id="KW-0325">Glycoprotein</keyword>
<evidence type="ECO:0000256" key="9">
    <source>
        <dbReference type="ARBA" id="ARBA00023157"/>
    </source>
</evidence>
<evidence type="ECO:0000256" key="3">
    <source>
        <dbReference type="ARBA" id="ARBA00022606"/>
    </source>
</evidence>
<dbReference type="PANTHER" id="PTHR24242:SF253">
    <property type="entry name" value="OLFACTORY RECEPTOR-RELATED"/>
    <property type="match status" value="1"/>
</dbReference>
<comment type="subcellular location">
    <subcellularLocation>
        <location evidence="1 14">Cell membrane</location>
        <topology evidence="1 14">Multi-pass membrane protein</topology>
    </subcellularLocation>
</comment>
<dbReference type="Proteomes" id="UP000694871">
    <property type="component" value="Unplaced"/>
</dbReference>
<proteinExistence type="inferred from homology"/>
<feature type="transmembrane region" description="Helical" evidence="14">
    <location>
        <begin position="240"/>
        <end position="264"/>
    </location>
</feature>
<protein>
    <recommendedName>
        <fullName evidence="14">Olfactory receptor</fullName>
    </recommendedName>
</protein>
<keyword evidence="6 14" id="KW-1133">Transmembrane helix</keyword>
<feature type="domain" description="G-protein coupled receptors family 1 profile" evidence="15">
    <location>
        <begin position="44"/>
        <end position="293"/>
    </location>
</feature>
<evidence type="ECO:0000256" key="7">
    <source>
        <dbReference type="ARBA" id="ARBA00023040"/>
    </source>
</evidence>
<feature type="transmembrane region" description="Helical" evidence="14">
    <location>
        <begin position="143"/>
        <end position="161"/>
    </location>
</feature>
<dbReference type="PRINTS" id="PR00245">
    <property type="entry name" value="OLFACTORYR"/>
</dbReference>
<evidence type="ECO:0000256" key="13">
    <source>
        <dbReference type="RuleBase" id="RU000688"/>
    </source>
</evidence>
<keyword evidence="10 13" id="KW-0675">Receptor</keyword>
<feature type="transmembrane region" description="Helical" evidence="14">
    <location>
        <begin position="28"/>
        <end position="51"/>
    </location>
</feature>
<feature type="transmembrane region" description="Helical" evidence="14">
    <location>
        <begin position="63"/>
        <end position="84"/>
    </location>
</feature>
<dbReference type="PROSITE" id="PS50262">
    <property type="entry name" value="G_PROTEIN_RECEP_F1_2"/>
    <property type="match status" value="1"/>
</dbReference>
<keyword evidence="8 14" id="KW-0472">Membrane</keyword>
<evidence type="ECO:0000256" key="12">
    <source>
        <dbReference type="ARBA" id="ARBA00023224"/>
    </source>
</evidence>
<feature type="transmembrane region" description="Helical" evidence="14">
    <location>
        <begin position="276"/>
        <end position="295"/>
    </location>
</feature>
<accession>A0ABM1KWX5</accession>
<evidence type="ECO:0000256" key="8">
    <source>
        <dbReference type="ARBA" id="ARBA00023136"/>
    </source>
</evidence>
<comment type="similarity">
    <text evidence="13">Belongs to the G-protein coupled receptor 1 family.</text>
</comment>
<evidence type="ECO:0000259" key="15">
    <source>
        <dbReference type="PROSITE" id="PS50262"/>
    </source>
</evidence>
<evidence type="ECO:0000256" key="1">
    <source>
        <dbReference type="ARBA" id="ARBA00004651"/>
    </source>
</evidence>
<dbReference type="InterPro" id="IPR017452">
    <property type="entry name" value="GPCR_Rhodpsn_7TM"/>
</dbReference>
<keyword evidence="16" id="KW-1185">Reference proteome</keyword>
<dbReference type="InterPro" id="IPR000276">
    <property type="entry name" value="GPCR_Rhodpsn"/>
</dbReference>
<evidence type="ECO:0000313" key="17">
    <source>
        <dbReference type="RefSeq" id="XP_015278212.1"/>
    </source>
</evidence>
<evidence type="ECO:0000256" key="4">
    <source>
        <dbReference type="ARBA" id="ARBA00022692"/>
    </source>
</evidence>
<dbReference type="RefSeq" id="XP_015278212.1">
    <property type="nucleotide sequence ID" value="XM_015422726.1"/>
</dbReference>
<dbReference type="SUPFAM" id="SSF81321">
    <property type="entry name" value="Family A G protein-coupled receptor-like"/>
    <property type="match status" value="1"/>
</dbReference>
<dbReference type="SMART" id="SM01381">
    <property type="entry name" value="7TM_GPCR_Srsx"/>
    <property type="match status" value="1"/>
</dbReference>
<dbReference type="Gene3D" id="1.20.1070.10">
    <property type="entry name" value="Rhodopsin 7-helix transmembrane proteins"/>
    <property type="match status" value="1"/>
</dbReference>
<name>A0ABM1KWX5_GEKJA</name>
<evidence type="ECO:0000256" key="14">
    <source>
        <dbReference type="RuleBase" id="RU363047"/>
    </source>
</evidence>